<comment type="similarity">
    <text evidence="1">Belongs to the C/M/P thioester hydrolase family.</text>
</comment>
<dbReference type="GO" id="GO:0006637">
    <property type="term" value="P:acyl-CoA metabolic process"/>
    <property type="evidence" value="ECO:0007669"/>
    <property type="project" value="InterPro"/>
</dbReference>
<feature type="active site" description="Charge relay system" evidence="2">
    <location>
        <position position="380"/>
    </location>
</feature>
<dbReference type="OrthoDB" id="9780765at2"/>
<dbReference type="RefSeq" id="WP_109189787.1">
    <property type="nucleotide sequence ID" value="NZ_BMYA01000004.1"/>
</dbReference>
<accession>A0A2U2ACG4</accession>
<dbReference type="EMBL" id="QEWQ01000006">
    <property type="protein sequence ID" value="PWD80343.1"/>
    <property type="molecule type" value="Genomic_DNA"/>
</dbReference>
<dbReference type="SUPFAM" id="SSF53474">
    <property type="entry name" value="alpha/beta-Hydrolases"/>
    <property type="match status" value="1"/>
</dbReference>
<dbReference type="PANTHER" id="PTHR10824">
    <property type="entry name" value="ACYL-COENZYME A THIOESTERASE-RELATED"/>
    <property type="match status" value="1"/>
</dbReference>
<evidence type="ECO:0000256" key="1">
    <source>
        <dbReference type="ARBA" id="ARBA00006538"/>
    </source>
</evidence>
<sequence>MELIITPTKATIDTPREIRVSGLQPFETIEISTETLRAGIPWRSHARFKADVTGMVDLTQQAPLPDRDQDYQTIDPMGLIWSQTPDQIAQDHATDTPIFSQDLFETIATQVRVTGVQGTIEATLWQQLADQGIRRIEVREKGLVGVIYQPKTEGPHPAIMILNGSGGGMNEPRAALYVSRGYIAFALAYFKAPGLSDYISNTNLEYFKTGLDWLRHRYTPLHNFVALNGQSRGGELVLLLASLFPDDVSAVIAYVPGAVIHSGQNAADPKIGREAPTWYYQGKALPHLWENNRTASWAPFDEGPNPHRHEWAILTALDDPEAVERAMIPVEKIRSPILLISGTDDGAWPSSRYCRMIIDRLAQYDFPYAVRWCDTPNAGHNILFPYLPTTQITHTHPVSGRINSNGGCPQANAKANEASWQAVQTFLTDLLKESL</sequence>
<dbReference type="InterPro" id="IPR014940">
    <property type="entry name" value="BAAT_C"/>
</dbReference>
<evidence type="ECO:0000313" key="6">
    <source>
        <dbReference type="Proteomes" id="UP000245020"/>
    </source>
</evidence>
<keyword evidence="5" id="KW-0378">Hydrolase</keyword>
<feature type="active site" description="Charge relay system" evidence="2">
    <location>
        <position position="231"/>
    </location>
</feature>
<dbReference type="InterPro" id="IPR029058">
    <property type="entry name" value="AB_hydrolase_fold"/>
</dbReference>
<dbReference type="InterPro" id="IPR016662">
    <property type="entry name" value="Acyl-CoA_thioEstase_long-chain"/>
</dbReference>
<dbReference type="InterPro" id="IPR042490">
    <property type="entry name" value="Thio_Ohase/BAAT_N"/>
</dbReference>
<dbReference type="GO" id="GO:0047617">
    <property type="term" value="F:fatty acyl-CoA hydrolase activity"/>
    <property type="evidence" value="ECO:0007669"/>
    <property type="project" value="TreeGrafter"/>
</dbReference>
<dbReference type="AlphaFoldDB" id="A0A2U2ACG4"/>
<feature type="active site" description="Charge relay system" evidence="2">
    <location>
        <position position="345"/>
    </location>
</feature>
<dbReference type="GO" id="GO:0006631">
    <property type="term" value="P:fatty acid metabolic process"/>
    <property type="evidence" value="ECO:0007669"/>
    <property type="project" value="TreeGrafter"/>
</dbReference>
<dbReference type="Pfam" id="PF08840">
    <property type="entry name" value="BAAT_C"/>
    <property type="match status" value="1"/>
</dbReference>
<name>A0A2U2ACG4_9GAMM</name>
<feature type="domain" description="Acyl-CoA thioester hydrolase/bile acid-CoA amino acid N-acetyltransferase" evidence="3">
    <location>
        <begin position="13"/>
        <end position="140"/>
    </location>
</feature>
<evidence type="ECO:0000259" key="3">
    <source>
        <dbReference type="Pfam" id="PF04775"/>
    </source>
</evidence>
<dbReference type="PIRSF" id="PIRSF016521">
    <property type="entry name" value="Acyl-CoA_hydro"/>
    <property type="match status" value="1"/>
</dbReference>
<evidence type="ECO:0000313" key="5">
    <source>
        <dbReference type="EMBL" id="PWD80343.1"/>
    </source>
</evidence>
<dbReference type="PANTHER" id="PTHR10824:SF4">
    <property type="entry name" value="ACYL-COENZYME A THIOESTERASE 1-LIKE"/>
    <property type="match status" value="1"/>
</dbReference>
<reference evidence="6" key="1">
    <citation type="submission" date="2018-05" db="EMBL/GenBank/DDBJ databases">
        <title>Ignatzschineria dubaiensis sp. nov., isolated from necrotic foot tissues of dromedaries (Camelus dromedarius) and associated maggots in Dubai, United Arab Emirates.</title>
        <authorList>
            <person name="Tsang C.C."/>
            <person name="Tang J.Y.M."/>
            <person name="Fong J.Y.H."/>
            <person name="Kinne J."/>
            <person name="Lee H.H."/>
            <person name="Joseph M."/>
            <person name="Jose S."/>
            <person name="Schuster R.K."/>
            <person name="Tang Y."/>
            <person name="Sivakumar S."/>
            <person name="Chen J.H.K."/>
            <person name="Teng J.L.L."/>
            <person name="Lau S.K.P."/>
            <person name="Wernery U."/>
            <person name="Woo P.C.Y."/>
        </authorList>
    </citation>
    <scope>NUCLEOTIDE SEQUENCE [LARGE SCALE GENOMIC DNA]</scope>
    <source>
        <strain evidence="6">KCTC 22644</strain>
    </source>
</reference>
<protein>
    <submittedName>
        <fullName evidence="5">Palmitoyl-CoA hydrolase</fullName>
    </submittedName>
</protein>
<keyword evidence="6" id="KW-1185">Reference proteome</keyword>
<dbReference type="Pfam" id="PF04775">
    <property type="entry name" value="Bile_Hydr_Trans"/>
    <property type="match status" value="1"/>
</dbReference>
<organism evidence="5 6">
    <name type="scientific">Ignatzschineria ureiclastica</name>
    <dbReference type="NCBI Taxonomy" id="472582"/>
    <lineage>
        <taxon>Bacteria</taxon>
        <taxon>Pseudomonadati</taxon>
        <taxon>Pseudomonadota</taxon>
        <taxon>Gammaproteobacteria</taxon>
        <taxon>Cardiobacteriales</taxon>
        <taxon>Ignatzschineriaceae</taxon>
        <taxon>Ignatzschineria</taxon>
    </lineage>
</organism>
<dbReference type="Gene3D" id="2.60.40.2240">
    <property type="entry name" value="Acyl-CoA thioester hydrolase/BAAT N-terminal domain"/>
    <property type="match status" value="1"/>
</dbReference>
<feature type="domain" description="BAAT/Acyl-CoA thioester hydrolase C-terminal" evidence="4">
    <location>
        <begin position="203"/>
        <end position="431"/>
    </location>
</feature>
<evidence type="ECO:0000259" key="4">
    <source>
        <dbReference type="Pfam" id="PF08840"/>
    </source>
</evidence>
<proteinExistence type="inferred from homology"/>
<dbReference type="InterPro" id="IPR006862">
    <property type="entry name" value="Thio_Ohase/aa_AcTrfase"/>
</dbReference>
<dbReference type="Proteomes" id="UP000245020">
    <property type="component" value="Unassembled WGS sequence"/>
</dbReference>
<dbReference type="Gene3D" id="3.40.50.1820">
    <property type="entry name" value="alpha/beta hydrolase"/>
    <property type="match status" value="1"/>
</dbReference>
<comment type="caution">
    <text evidence="5">The sequence shown here is derived from an EMBL/GenBank/DDBJ whole genome shotgun (WGS) entry which is preliminary data.</text>
</comment>
<evidence type="ECO:0000256" key="2">
    <source>
        <dbReference type="PIRSR" id="PIRSR016521-1"/>
    </source>
</evidence>
<gene>
    <name evidence="5" type="ORF">DC083_08450</name>
</gene>